<evidence type="ECO:0008006" key="4">
    <source>
        <dbReference type="Google" id="ProtNLM"/>
    </source>
</evidence>
<evidence type="ECO:0000313" key="2">
    <source>
        <dbReference type="EMBL" id="CAF1095846.1"/>
    </source>
</evidence>
<keyword evidence="1" id="KW-0732">Signal</keyword>
<name>A0A814NMN9_9BILA</name>
<evidence type="ECO:0000313" key="3">
    <source>
        <dbReference type="Proteomes" id="UP000663879"/>
    </source>
</evidence>
<dbReference type="Proteomes" id="UP000663879">
    <property type="component" value="Unassembled WGS sequence"/>
</dbReference>
<accession>A0A814NMN9</accession>
<proteinExistence type="predicted"/>
<reference evidence="2" key="1">
    <citation type="submission" date="2021-02" db="EMBL/GenBank/DDBJ databases">
        <authorList>
            <person name="Nowell W R."/>
        </authorList>
    </citation>
    <scope>NUCLEOTIDE SEQUENCE</scope>
    <source>
        <strain evidence="2">Ploen Becks lab</strain>
    </source>
</reference>
<gene>
    <name evidence="2" type="ORF">OXX778_LOCUS20902</name>
</gene>
<comment type="caution">
    <text evidence="2">The sequence shown here is derived from an EMBL/GenBank/DDBJ whole genome shotgun (WGS) entry which is preliminary data.</text>
</comment>
<dbReference type="EMBL" id="CAJNOC010007289">
    <property type="protein sequence ID" value="CAF1095846.1"/>
    <property type="molecule type" value="Genomic_DNA"/>
</dbReference>
<sequence>MELKLIFLLVLIQGFNTYKLNESDAQIECAIFNHLKKDHLFAENLVFESFQDRDVYTREIPIKYLLNNGIYFKEHKEGLWIFEPAKSLGKNIFLLRNKKYDEYLYADDSESRLFVSKTRREVHTKKIKLSIDKAYVWAILKTSQSGVFKIVNMKYGEMLEGEDISKNKIQLSNKRDCWTSKILDADDKLTNWYLFCHNNALPVS</sequence>
<organism evidence="2 3">
    <name type="scientific">Brachionus calyciflorus</name>
    <dbReference type="NCBI Taxonomy" id="104777"/>
    <lineage>
        <taxon>Eukaryota</taxon>
        <taxon>Metazoa</taxon>
        <taxon>Spiralia</taxon>
        <taxon>Gnathifera</taxon>
        <taxon>Rotifera</taxon>
        <taxon>Eurotatoria</taxon>
        <taxon>Monogononta</taxon>
        <taxon>Pseudotrocha</taxon>
        <taxon>Ploima</taxon>
        <taxon>Brachionidae</taxon>
        <taxon>Brachionus</taxon>
    </lineage>
</organism>
<keyword evidence="3" id="KW-1185">Reference proteome</keyword>
<feature type="chain" id="PRO_5032776801" description="Outer membrane lipoprotein carrier protein LolA" evidence="1">
    <location>
        <begin position="18"/>
        <end position="204"/>
    </location>
</feature>
<feature type="signal peptide" evidence="1">
    <location>
        <begin position="1"/>
        <end position="17"/>
    </location>
</feature>
<protein>
    <recommendedName>
        <fullName evidence="4">Outer membrane lipoprotein carrier protein LolA</fullName>
    </recommendedName>
</protein>
<dbReference type="AlphaFoldDB" id="A0A814NMN9"/>
<evidence type="ECO:0000256" key="1">
    <source>
        <dbReference type="SAM" id="SignalP"/>
    </source>
</evidence>